<keyword evidence="4" id="KW-1185">Reference proteome</keyword>
<keyword evidence="1" id="KW-0812">Transmembrane</keyword>
<keyword evidence="1" id="KW-0472">Membrane</keyword>
<name>A0ABP3F2M8_9ACTN</name>
<feature type="chain" id="PRO_5046177860" evidence="2">
    <location>
        <begin position="26"/>
        <end position="67"/>
    </location>
</feature>
<evidence type="ECO:0000256" key="1">
    <source>
        <dbReference type="SAM" id="Phobius"/>
    </source>
</evidence>
<protein>
    <submittedName>
        <fullName evidence="3">Uncharacterized protein</fullName>
    </submittedName>
</protein>
<feature type="signal peptide" evidence="2">
    <location>
        <begin position="1"/>
        <end position="25"/>
    </location>
</feature>
<dbReference type="RefSeq" id="WP_344160670.1">
    <property type="nucleotide sequence ID" value="NZ_BAAABV010000017.1"/>
</dbReference>
<evidence type="ECO:0000313" key="4">
    <source>
        <dbReference type="Proteomes" id="UP001501867"/>
    </source>
</evidence>
<reference evidence="4" key="1">
    <citation type="journal article" date="2019" name="Int. J. Syst. Evol. Microbiol.">
        <title>The Global Catalogue of Microorganisms (GCM) 10K type strain sequencing project: providing services to taxonomists for standard genome sequencing and annotation.</title>
        <authorList>
            <consortium name="The Broad Institute Genomics Platform"/>
            <consortium name="The Broad Institute Genome Sequencing Center for Infectious Disease"/>
            <person name="Wu L."/>
            <person name="Ma J."/>
        </authorList>
    </citation>
    <scope>NUCLEOTIDE SEQUENCE [LARGE SCALE GENOMIC DNA]</scope>
    <source>
        <strain evidence="4">JCM 4505</strain>
    </source>
</reference>
<dbReference type="EMBL" id="BAAABV010000017">
    <property type="protein sequence ID" value="GAA0296257.1"/>
    <property type="molecule type" value="Genomic_DNA"/>
</dbReference>
<evidence type="ECO:0000313" key="3">
    <source>
        <dbReference type="EMBL" id="GAA0296257.1"/>
    </source>
</evidence>
<organism evidence="3 4">
    <name type="scientific">Streptomyces polychromogenes</name>
    <dbReference type="NCBI Taxonomy" id="67342"/>
    <lineage>
        <taxon>Bacteria</taxon>
        <taxon>Bacillati</taxon>
        <taxon>Actinomycetota</taxon>
        <taxon>Actinomycetes</taxon>
        <taxon>Kitasatosporales</taxon>
        <taxon>Streptomycetaceae</taxon>
        <taxon>Streptomyces</taxon>
    </lineage>
</organism>
<proteinExistence type="predicted"/>
<keyword evidence="1" id="KW-1133">Transmembrane helix</keyword>
<sequence>MIKNIAAAAALALGAGLLTCIPAQAAQNSVPFPPPAGYPVVLTLAPAPLLWPAVPLVQPAYVVYGVV</sequence>
<gene>
    <name evidence="3" type="ORF">GCM10010302_38690</name>
</gene>
<feature type="transmembrane region" description="Helical" evidence="1">
    <location>
        <begin position="49"/>
        <end position="66"/>
    </location>
</feature>
<dbReference type="Proteomes" id="UP001501867">
    <property type="component" value="Unassembled WGS sequence"/>
</dbReference>
<keyword evidence="2" id="KW-0732">Signal</keyword>
<accession>A0ABP3F2M8</accession>
<evidence type="ECO:0000256" key="2">
    <source>
        <dbReference type="SAM" id="SignalP"/>
    </source>
</evidence>
<comment type="caution">
    <text evidence="3">The sequence shown here is derived from an EMBL/GenBank/DDBJ whole genome shotgun (WGS) entry which is preliminary data.</text>
</comment>